<protein>
    <submittedName>
        <fullName evidence="1">Zinc finger protein</fullName>
    </submittedName>
</protein>
<comment type="caution">
    <text evidence="1">The sequence shown here is derived from an EMBL/GenBank/DDBJ whole genome shotgun (WGS) entry which is preliminary data.</text>
</comment>
<keyword evidence="2" id="KW-1185">Reference proteome</keyword>
<organism evidence="1 2">
    <name type="scientific">Plakobranchus ocellatus</name>
    <dbReference type="NCBI Taxonomy" id="259542"/>
    <lineage>
        <taxon>Eukaryota</taxon>
        <taxon>Metazoa</taxon>
        <taxon>Spiralia</taxon>
        <taxon>Lophotrochozoa</taxon>
        <taxon>Mollusca</taxon>
        <taxon>Gastropoda</taxon>
        <taxon>Heterobranchia</taxon>
        <taxon>Euthyneura</taxon>
        <taxon>Panpulmonata</taxon>
        <taxon>Sacoglossa</taxon>
        <taxon>Placobranchoidea</taxon>
        <taxon>Plakobranchidae</taxon>
        <taxon>Plakobranchus</taxon>
    </lineage>
</organism>
<dbReference type="Proteomes" id="UP000735302">
    <property type="component" value="Unassembled WGS sequence"/>
</dbReference>
<evidence type="ECO:0000313" key="1">
    <source>
        <dbReference type="EMBL" id="GFO38422.1"/>
    </source>
</evidence>
<proteinExistence type="predicted"/>
<dbReference type="PANTHER" id="PTHR46888">
    <property type="entry name" value="ZINC KNUCKLE DOMAINCONTAINING PROTEIN-RELATED"/>
    <property type="match status" value="1"/>
</dbReference>
<name>A0AAV4D2K5_9GAST</name>
<dbReference type="EMBL" id="BLXT01007309">
    <property type="protein sequence ID" value="GFO38422.1"/>
    <property type="molecule type" value="Genomic_DNA"/>
</dbReference>
<sequence length="107" mass="12447">MGGMTSTFERFAENNGYSREKWSSSLCALLAGRALDCYRRLSAQQAKDNDKVKKALMKRYDLTEDGYRRKFRTCKPAESESPNMFIVTSRNWTDGLSFLRRISRMKN</sequence>
<reference evidence="1 2" key="1">
    <citation type="journal article" date="2021" name="Elife">
        <title>Chloroplast acquisition without the gene transfer in kleptoplastic sea slugs, Plakobranchus ocellatus.</title>
        <authorList>
            <person name="Maeda T."/>
            <person name="Takahashi S."/>
            <person name="Yoshida T."/>
            <person name="Shimamura S."/>
            <person name="Takaki Y."/>
            <person name="Nagai Y."/>
            <person name="Toyoda A."/>
            <person name="Suzuki Y."/>
            <person name="Arimoto A."/>
            <person name="Ishii H."/>
            <person name="Satoh N."/>
            <person name="Nishiyama T."/>
            <person name="Hasebe M."/>
            <person name="Maruyama T."/>
            <person name="Minagawa J."/>
            <person name="Obokata J."/>
            <person name="Shigenobu S."/>
        </authorList>
    </citation>
    <scope>NUCLEOTIDE SEQUENCE [LARGE SCALE GENOMIC DNA]</scope>
</reference>
<evidence type="ECO:0000313" key="2">
    <source>
        <dbReference type="Proteomes" id="UP000735302"/>
    </source>
</evidence>
<dbReference type="AlphaFoldDB" id="A0AAV4D2K5"/>
<gene>
    <name evidence="1" type="ORF">PoB_006492700</name>
</gene>
<dbReference type="PANTHER" id="PTHR46888:SF1">
    <property type="entry name" value="RIBONUCLEASE H"/>
    <property type="match status" value="1"/>
</dbReference>
<accession>A0AAV4D2K5</accession>